<dbReference type="Pfam" id="PF07030">
    <property type="entry name" value="Phage_Mu_Gp36"/>
    <property type="match status" value="1"/>
</dbReference>
<name>G7QD34_9BACT</name>
<evidence type="ECO:0000313" key="2">
    <source>
        <dbReference type="Proteomes" id="UP000004662"/>
    </source>
</evidence>
<dbReference type="InterPro" id="IPR009752">
    <property type="entry name" value="Phage_Mu_GpJ"/>
</dbReference>
<dbReference type="OrthoDB" id="5455504at2"/>
<dbReference type="AlphaFoldDB" id="G7QD34"/>
<gene>
    <name evidence="1" type="ORF">DFW101_0323</name>
</gene>
<evidence type="ECO:0008006" key="3">
    <source>
        <dbReference type="Google" id="ProtNLM"/>
    </source>
</evidence>
<dbReference type="Proteomes" id="UP000004662">
    <property type="component" value="Chromosome"/>
</dbReference>
<keyword evidence="2" id="KW-1185">Reference proteome</keyword>
<dbReference type="HOGENOM" id="CLU_1728467_0_0_7"/>
<dbReference type="EMBL" id="CM001368">
    <property type="protein sequence ID" value="EHJ46340.1"/>
    <property type="molecule type" value="Genomic_DNA"/>
</dbReference>
<protein>
    <recommendedName>
        <fullName evidence="3">DUF1320 domain-containing protein</fullName>
    </recommendedName>
</protein>
<accession>G7QD34</accession>
<proteinExistence type="predicted"/>
<dbReference type="STRING" id="694327.DFW101_0323"/>
<sequence length="151" mass="15890">MTYVTLEDLKALIQERDILDLTNDAGTAADLSDPDVAAILADVFDQASQEIDAHLAAVADVPLASPPGIIRQLAARIARHRLYQRRPNLGDALKPAAKDYEDAVALLGRFASGVLKLPGTIGGGPVVAGDSGLAVSARPAHFGDAFWKRVP</sequence>
<reference evidence="2" key="1">
    <citation type="journal article" date="2015" name="Genome Announc.">
        <title>High-Quality Draft Genome Sequence of Desulfovibrio carbinoliphilus FW-101-2B, an Organic Acid-Oxidizing Sulfate-Reducing Bacterium Isolated from Uranium(VI)-Contaminated Groundwater.</title>
        <authorList>
            <person name="Ramsay B.D."/>
            <person name="Hwang C."/>
            <person name="Woo H.L."/>
            <person name="Carroll S.L."/>
            <person name="Lucas S."/>
            <person name="Han J."/>
            <person name="Lapidus A.L."/>
            <person name="Cheng J.F."/>
            <person name="Goodwin L.A."/>
            <person name="Pitluck S."/>
            <person name="Peters L."/>
            <person name="Chertkov O."/>
            <person name="Held B."/>
            <person name="Detter J.C."/>
            <person name="Han C.S."/>
            <person name="Tapia R."/>
            <person name="Land M.L."/>
            <person name="Hauser L.J."/>
            <person name="Kyrpides N.C."/>
            <person name="Ivanova N.N."/>
            <person name="Mikhailova N."/>
            <person name="Pagani I."/>
            <person name="Woyke T."/>
            <person name="Arkin A.P."/>
            <person name="Dehal P."/>
            <person name="Chivian D."/>
            <person name="Criddle C.S."/>
            <person name="Wu W."/>
            <person name="Chakraborty R."/>
            <person name="Hazen T.C."/>
            <person name="Fields M.W."/>
        </authorList>
    </citation>
    <scope>NUCLEOTIDE SEQUENCE [LARGE SCALE GENOMIC DNA]</scope>
    <source>
        <strain evidence="2">FW-101-2B</strain>
    </source>
</reference>
<organism evidence="1 2">
    <name type="scientific">Solidesulfovibrio carbinoliphilus subsp. oakridgensis</name>
    <dbReference type="NCBI Taxonomy" id="694327"/>
    <lineage>
        <taxon>Bacteria</taxon>
        <taxon>Pseudomonadati</taxon>
        <taxon>Thermodesulfobacteriota</taxon>
        <taxon>Desulfovibrionia</taxon>
        <taxon>Desulfovibrionales</taxon>
        <taxon>Desulfovibrionaceae</taxon>
        <taxon>Solidesulfovibrio</taxon>
    </lineage>
</organism>
<dbReference type="RefSeq" id="WP_009179787.1">
    <property type="nucleotide sequence ID" value="NZ_CM001368.1"/>
</dbReference>
<evidence type="ECO:0000313" key="1">
    <source>
        <dbReference type="EMBL" id="EHJ46340.1"/>
    </source>
</evidence>
<dbReference type="eggNOG" id="COG4387">
    <property type="taxonomic scope" value="Bacteria"/>
</dbReference>